<keyword evidence="2" id="KW-0378">Hydrolase</keyword>
<dbReference type="Proteomes" id="UP000621266">
    <property type="component" value="Unassembled WGS sequence"/>
</dbReference>
<reference evidence="5 6" key="1">
    <citation type="submission" date="2019-10" db="EMBL/GenBank/DDBJ databases">
        <title>Streptomyces tenebrisbrunneis sp.nov., an endogenous actinomycete isolated from of Lycium ruthenicum.</title>
        <authorList>
            <person name="Ma L."/>
        </authorList>
    </citation>
    <scope>NUCLEOTIDE SEQUENCE [LARGE SCALE GENOMIC DNA]</scope>
    <source>
        <strain evidence="5 6">TRM 66187</strain>
    </source>
</reference>
<dbReference type="InterPro" id="IPR051620">
    <property type="entry name" value="ORF904-like_C"/>
</dbReference>
<proteinExistence type="predicted"/>
<keyword evidence="3" id="KW-0067">ATP-binding</keyword>
<keyword evidence="6" id="KW-1185">Reference proteome</keyword>
<sequence>MTYDDSYWARQAKRLDVSDDVRHTDFARFVHDHCGNTLVYAENIGWYRWNGRVWEATSDDAAAMQAVTDASEVLIHRMRAAEGDRRWAGSAISKMLVNFHRTGIVREMRSLREFRVPIDAMDERRYLLTFRNGTVDLRTGELRPHDPADMLTQCAQVDYNPDAVAPRWLRFVEEVFPGDADLQRYYQTWLGLCVTGEARDHVLGVWYGEKGRNGKGTTIRTMQSVFGHELVLDVPFSLFEKTRNEPHTELIASLRTARMVVAQEGNAGVPMDTARLKNYTGGDRINARHLRGKTFTFAPKFTLVLATNELPEFASGGAALWARTKAILFGQSFAGRVDRELEPTIQGPEREGVAAWIVEGAKRYYAEGLVDPVSVELATEHHKDEVDPLKPLIDELFTFDDSAEPVKRSLFNEELKKWRDVNGDTSAKFKPQSVSRELERNGVKAVKRGGTFVYAGIRLMPEFGGPVQYDDSNSPELFQR</sequence>
<dbReference type="InterPro" id="IPR006500">
    <property type="entry name" value="Helicase_put_C_phage/plasmid"/>
</dbReference>
<feature type="domain" description="SF3 helicase" evidence="4">
    <location>
        <begin position="181"/>
        <end position="342"/>
    </location>
</feature>
<dbReference type="PANTHER" id="PTHR35372">
    <property type="entry name" value="ATP BINDING PROTEIN-RELATED"/>
    <property type="match status" value="1"/>
</dbReference>
<dbReference type="SMART" id="SM00885">
    <property type="entry name" value="D5_N"/>
    <property type="match status" value="1"/>
</dbReference>
<dbReference type="Gene3D" id="3.40.50.300">
    <property type="entry name" value="P-loop containing nucleotide triphosphate hydrolases"/>
    <property type="match status" value="1"/>
</dbReference>
<dbReference type="RefSeq" id="WP_170315753.1">
    <property type="nucleotide sequence ID" value="NZ_WHPN01000029.1"/>
</dbReference>
<dbReference type="PANTHER" id="PTHR35372:SF2">
    <property type="entry name" value="SF3 HELICASE DOMAIN-CONTAINING PROTEIN"/>
    <property type="match status" value="1"/>
</dbReference>
<dbReference type="EMBL" id="WHPN01000029">
    <property type="protein sequence ID" value="KAF4410914.1"/>
    <property type="molecule type" value="Genomic_DNA"/>
</dbReference>
<accession>A0ABQ7FSC3</accession>
<dbReference type="PROSITE" id="PS51206">
    <property type="entry name" value="SF3_HELICASE_1"/>
    <property type="match status" value="1"/>
</dbReference>
<evidence type="ECO:0000259" key="4">
    <source>
        <dbReference type="PROSITE" id="PS51206"/>
    </source>
</evidence>
<protein>
    <recommendedName>
        <fullName evidence="4">SF3 helicase domain-containing protein</fullName>
    </recommendedName>
</protein>
<dbReference type="Pfam" id="PF08706">
    <property type="entry name" value="D5_N"/>
    <property type="match status" value="1"/>
</dbReference>
<evidence type="ECO:0000256" key="3">
    <source>
        <dbReference type="ARBA" id="ARBA00022840"/>
    </source>
</evidence>
<dbReference type="InterPro" id="IPR014015">
    <property type="entry name" value="Helicase_SF3_DNA-vir"/>
</dbReference>
<evidence type="ECO:0000256" key="1">
    <source>
        <dbReference type="ARBA" id="ARBA00022741"/>
    </source>
</evidence>
<organism evidence="5 6">
    <name type="scientific">Streptomyces lycii</name>
    <dbReference type="NCBI Taxonomy" id="2654337"/>
    <lineage>
        <taxon>Bacteria</taxon>
        <taxon>Bacillati</taxon>
        <taxon>Actinomycetota</taxon>
        <taxon>Actinomycetes</taxon>
        <taxon>Kitasatosporales</taxon>
        <taxon>Streptomycetaceae</taxon>
        <taxon>Streptomyces</taxon>
    </lineage>
</organism>
<evidence type="ECO:0000313" key="5">
    <source>
        <dbReference type="EMBL" id="KAF4410914.1"/>
    </source>
</evidence>
<keyword evidence="1" id="KW-0547">Nucleotide-binding</keyword>
<evidence type="ECO:0000313" key="6">
    <source>
        <dbReference type="Proteomes" id="UP000621266"/>
    </source>
</evidence>
<gene>
    <name evidence="5" type="ORF">GCU69_01455</name>
</gene>
<comment type="caution">
    <text evidence="5">The sequence shown here is derived from an EMBL/GenBank/DDBJ whole genome shotgun (WGS) entry which is preliminary data.</text>
</comment>
<evidence type="ECO:0000256" key="2">
    <source>
        <dbReference type="ARBA" id="ARBA00022801"/>
    </source>
</evidence>
<dbReference type="NCBIfam" id="TIGR01613">
    <property type="entry name" value="primase_Cterm"/>
    <property type="match status" value="1"/>
</dbReference>
<name>A0ABQ7FSC3_9ACTN</name>
<dbReference type="InterPro" id="IPR014818">
    <property type="entry name" value="Phage/plasmid_primase_P4_C"/>
</dbReference>
<dbReference type="InterPro" id="IPR027417">
    <property type="entry name" value="P-loop_NTPase"/>
</dbReference>